<evidence type="ECO:0000259" key="2">
    <source>
        <dbReference type="PROSITE" id="PS50234"/>
    </source>
</evidence>
<keyword evidence="4" id="KW-1185">Reference proteome</keyword>
<evidence type="ECO:0000313" key="3">
    <source>
        <dbReference type="EMBL" id="MFD1697344.1"/>
    </source>
</evidence>
<feature type="domain" description="VWFA" evidence="2">
    <location>
        <begin position="447"/>
        <end position="596"/>
    </location>
</feature>
<dbReference type="InterPro" id="IPR051928">
    <property type="entry name" value="NorD/CobT"/>
</dbReference>
<reference evidence="4" key="1">
    <citation type="journal article" date="2019" name="Int. J. Syst. Evol. Microbiol.">
        <title>The Global Catalogue of Microorganisms (GCM) 10K type strain sequencing project: providing services to taxonomists for standard genome sequencing and annotation.</title>
        <authorList>
            <consortium name="The Broad Institute Genomics Platform"/>
            <consortium name="The Broad Institute Genome Sequencing Center for Infectious Disease"/>
            <person name="Wu L."/>
            <person name="Ma J."/>
        </authorList>
    </citation>
    <scope>NUCLEOTIDE SEQUENCE [LARGE SCALE GENOMIC DNA]</scope>
    <source>
        <strain evidence="4">JCM 3369</strain>
    </source>
</reference>
<dbReference type="PANTHER" id="PTHR41248:SF1">
    <property type="entry name" value="NORD PROTEIN"/>
    <property type="match status" value="1"/>
</dbReference>
<protein>
    <submittedName>
        <fullName evidence="3">Nitric oxide reductase activation protein NorD</fullName>
    </submittedName>
</protein>
<comment type="caution">
    <text evidence="3">The sequence shown here is derived from an EMBL/GenBank/DDBJ whole genome shotgun (WGS) entry which is preliminary data.</text>
</comment>
<dbReference type="EMBL" id="JBHUFA010000015">
    <property type="protein sequence ID" value="MFD1697344.1"/>
    <property type="molecule type" value="Genomic_DNA"/>
</dbReference>
<dbReference type="SMART" id="SM00327">
    <property type="entry name" value="VWA"/>
    <property type="match status" value="1"/>
</dbReference>
<gene>
    <name evidence="3" type="ORF">ACFSC7_17650</name>
</gene>
<sequence>MFNPLDLLEPEEAVGNLWHDWASRLAAERGNEAEAVHLDQVRTSVAVLFRALGGEGGIEICEAVPVPARHRLSVAHRLGDSRQMVTPARFDGSRLHLPARIDTFSSAGLNRAAYLWIAALAARTEQLPLWPEDPLAADVAQVRALGRATAQVVAACPGLLKAYVELKRELLDLWRPDPHGADEVALCELVRHALGGDAPQTARADVLEHLDLKDIRSSGSYQSPPDIPIWPRLGGRSAVAGACPDDPGQAPPGAATTTRKMARRENRDQTNRRDSFIVYRFEAILSWVESLNLHRPVEDDDEDNAAKAAEDQDDLVLSQQDKKAATRLRLHLDLSPQDAEHERLSEGLLYPEWDHRARAYLPDQCRVLEADASGQPCHDPKANPALVERVRRQFEALHPGRVVLPRQVDGAELDLDQVVASRVALRTTGESQDRIYRQAKSVERDLAVAILMDCSRSTEAVIGDRSIIDTAREALLALTAGIETAGDRVGVWGFSSLRRDRVFLSRCKMFDQRMMEEVRDRIASLRPGHYTRLGTAIRHVSARLNEEKAARKLLLVLTDGKPNDLDHYEGIYGIEDSRMAVREARQAGQSVHGIVVDADGQDWFARIFGRAGFTLLPDPARLIRALPRIYTTLIEEN</sequence>
<name>A0ABW4JYT2_9HYPH</name>
<evidence type="ECO:0000313" key="4">
    <source>
        <dbReference type="Proteomes" id="UP001597327"/>
    </source>
</evidence>
<dbReference type="Gene3D" id="3.40.50.410">
    <property type="entry name" value="von Willebrand factor, type A domain"/>
    <property type="match status" value="1"/>
</dbReference>
<feature type="region of interest" description="Disordered" evidence="1">
    <location>
        <begin position="298"/>
        <end position="317"/>
    </location>
</feature>
<feature type="compositionally biased region" description="Low complexity" evidence="1">
    <location>
        <begin position="240"/>
        <end position="258"/>
    </location>
</feature>
<evidence type="ECO:0000256" key="1">
    <source>
        <dbReference type="SAM" id="MobiDB-lite"/>
    </source>
</evidence>
<dbReference type="Pfam" id="PF00092">
    <property type="entry name" value="VWA"/>
    <property type="match status" value="1"/>
</dbReference>
<dbReference type="PROSITE" id="PS50234">
    <property type="entry name" value="VWFA"/>
    <property type="match status" value="1"/>
</dbReference>
<dbReference type="InterPro" id="IPR002035">
    <property type="entry name" value="VWF_A"/>
</dbReference>
<dbReference type="SUPFAM" id="SSF53300">
    <property type="entry name" value="vWA-like"/>
    <property type="match status" value="1"/>
</dbReference>
<proteinExistence type="predicted"/>
<dbReference type="PANTHER" id="PTHR41248">
    <property type="entry name" value="NORD PROTEIN"/>
    <property type="match status" value="1"/>
</dbReference>
<dbReference type="Proteomes" id="UP001597327">
    <property type="component" value="Unassembled WGS sequence"/>
</dbReference>
<dbReference type="InterPro" id="IPR036465">
    <property type="entry name" value="vWFA_dom_sf"/>
</dbReference>
<feature type="region of interest" description="Disordered" evidence="1">
    <location>
        <begin position="238"/>
        <end position="268"/>
    </location>
</feature>
<dbReference type="CDD" id="cd01454">
    <property type="entry name" value="vWA_norD_type"/>
    <property type="match status" value="1"/>
</dbReference>
<dbReference type="RefSeq" id="WP_149893587.1">
    <property type="nucleotide sequence ID" value="NZ_JBHUFA010000015.1"/>
</dbReference>
<accession>A0ABW4JYT2</accession>
<organism evidence="3 4">
    <name type="scientific">Roseibium aestuarii</name>
    <dbReference type="NCBI Taxonomy" id="2600299"/>
    <lineage>
        <taxon>Bacteria</taxon>
        <taxon>Pseudomonadati</taxon>
        <taxon>Pseudomonadota</taxon>
        <taxon>Alphaproteobacteria</taxon>
        <taxon>Hyphomicrobiales</taxon>
        <taxon>Stappiaceae</taxon>
        <taxon>Roseibium</taxon>
    </lineage>
</organism>